<dbReference type="Proteomes" id="UP000663846">
    <property type="component" value="Unassembled WGS sequence"/>
</dbReference>
<evidence type="ECO:0000313" key="2">
    <source>
        <dbReference type="Proteomes" id="UP000663846"/>
    </source>
</evidence>
<name>A0A8H3H0U8_9AGAM</name>
<protein>
    <submittedName>
        <fullName evidence="1">Uncharacterized protein</fullName>
    </submittedName>
</protein>
<dbReference type="Pfam" id="PF11951">
    <property type="entry name" value="Fungal_trans_2"/>
    <property type="match status" value="1"/>
</dbReference>
<dbReference type="InterPro" id="IPR021858">
    <property type="entry name" value="Fun_TF"/>
</dbReference>
<sequence>MPLATRNYPALSNSGSIGMSMKLPLSLQQFFGLFARIPPVPSDPTMAILLTPQFEDYIHLNFDRMLNYAYFKPVKNQRETMFTMTISRLRSSPISRWLMLLDAKMCGNVMEDTWEPQRYINWIRDLEVVVKNKLVQDSASTEAHVLQADWLSILVIKSILVPSPNAIQVLRSATPAFLQTAYSHPELWSNNSDPTRIPLLNIFASSYHELAMFVIMDCTCALAFGVPQQVEYDTTCGSLPNTPLPYEWAHCSPVEFLVLLAEINACRDKYPGARDWRRIEQELVTWVGRPPQHDETWESWMVVAWLAVQESWRLTLLAYLYLAVCGASSDEPRVQLCVSQILQVIGTVKKHDSPHMNIPFFAQYLVVGICAHREKHRRIVWDKMSDKIETRFWKIQVEEFVPVLDHLWHGAGSGGHPVKWCDYVYSREALMPVVS</sequence>
<reference evidence="1" key="1">
    <citation type="submission" date="2021-01" db="EMBL/GenBank/DDBJ databases">
        <authorList>
            <person name="Kaushik A."/>
        </authorList>
    </citation>
    <scope>NUCLEOTIDE SEQUENCE</scope>
    <source>
        <strain evidence="1">AG1-1C</strain>
    </source>
</reference>
<dbReference type="AlphaFoldDB" id="A0A8H3H0U8"/>
<proteinExistence type="predicted"/>
<organism evidence="1 2">
    <name type="scientific">Rhizoctonia solani</name>
    <dbReference type="NCBI Taxonomy" id="456999"/>
    <lineage>
        <taxon>Eukaryota</taxon>
        <taxon>Fungi</taxon>
        <taxon>Dikarya</taxon>
        <taxon>Basidiomycota</taxon>
        <taxon>Agaricomycotina</taxon>
        <taxon>Agaricomycetes</taxon>
        <taxon>Cantharellales</taxon>
        <taxon>Ceratobasidiaceae</taxon>
        <taxon>Rhizoctonia</taxon>
    </lineage>
</organism>
<gene>
    <name evidence="1" type="ORF">RDB_LOCUS183523</name>
</gene>
<comment type="caution">
    <text evidence="1">The sequence shown here is derived from an EMBL/GenBank/DDBJ whole genome shotgun (WGS) entry which is preliminary data.</text>
</comment>
<accession>A0A8H3H0U8</accession>
<dbReference type="EMBL" id="CAJMWS010001207">
    <property type="protein sequence ID" value="CAE6475436.1"/>
    <property type="molecule type" value="Genomic_DNA"/>
</dbReference>
<evidence type="ECO:0000313" key="1">
    <source>
        <dbReference type="EMBL" id="CAE6475436.1"/>
    </source>
</evidence>